<comment type="caution">
    <text evidence="1">The sequence shown here is derived from an EMBL/GenBank/DDBJ whole genome shotgun (WGS) entry which is preliminary data.</text>
</comment>
<sequence length="198" mass="21545">MAENCDEKLAGAFAVKCGHRPKQGVSKKWYINHDDIDVEATQKSHRGTVVTALVLKTGAKIYPAGGKKVSSIEHALSIKDFSNGYIHTDRFTVTYKGEDERERVQELVDGARVVTLSKKIDTGISGELSYEIAGLESGMEITEDNYNSAADSGVTKIAVATKEGEEESTAIKLFKMTGGIEAIETWIETNEYVAPVTP</sequence>
<protein>
    <recommendedName>
        <fullName evidence="3">Major tail protein</fullName>
    </recommendedName>
</protein>
<proteinExistence type="predicted"/>
<evidence type="ECO:0000313" key="2">
    <source>
        <dbReference type="Proteomes" id="UP000640614"/>
    </source>
</evidence>
<accession>A0ABR9TRH9</accession>
<evidence type="ECO:0000313" key="1">
    <source>
        <dbReference type="EMBL" id="MBE8727982.1"/>
    </source>
</evidence>
<name>A0ABR9TRH9_9FLAO</name>
<gene>
    <name evidence="1" type="ORF">C4F50_23950</name>
</gene>
<evidence type="ECO:0008006" key="3">
    <source>
        <dbReference type="Google" id="ProtNLM"/>
    </source>
</evidence>
<dbReference type="RefSeq" id="WP_194141101.1">
    <property type="nucleotide sequence ID" value="NZ_PRDM01000006.1"/>
</dbReference>
<keyword evidence="2" id="KW-1185">Reference proteome</keyword>
<dbReference type="Proteomes" id="UP000640614">
    <property type="component" value="Unassembled WGS sequence"/>
</dbReference>
<reference evidence="1 2" key="1">
    <citation type="submission" date="2018-07" db="EMBL/GenBank/DDBJ databases">
        <title>Genome assembly of strain KB82.</title>
        <authorList>
            <person name="Kukolya J."/>
            <person name="Horvath B."/>
            <person name="Nagy I."/>
            <person name="Toth A."/>
        </authorList>
    </citation>
    <scope>NUCLEOTIDE SEQUENCE [LARGE SCALE GENOMIC DNA]</scope>
    <source>
        <strain evidence="1 2">Kb82</strain>
    </source>
</reference>
<organism evidence="1 2">
    <name type="scientific">Flavobacterium hungaricum</name>
    <dbReference type="NCBI Taxonomy" id="2082725"/>
    <lineage>
        <taxon>Bacteria</taxon>
        <taxon>Pseudomonadati</taxon>
        <taxon>Bacteroidota</taxon>
        <taxon>Flavobacteriia</taxon>
        <taxon>Flavobacteriales</taxon>
        <taxon>Flavobacteriaceae</taxon>
        <taxon>Flavobacterium</taxon>
    </lineage>
</organism>
<dbReference type="EMBL" id="PRDM01000006">
    <property type="protein sequence ID" value="MBE8727982.1"/>
    <property type="molecule type" value="Genomic_DNA"/>
</dbReference>